<organism evidence="3 4">
    <name type="scientific">Streptomyces liliifuscus</name>
    <dbReference type="NCBI Taxonomy" id="2797636"/>
    <lineage>
        <taxon>Bacteria</taxon>
        <taxon>Bacillati</taxon>
        <taxon>Actinomycetota</taxon>
        <taxon>Actinomycetes</taxon>
        <taxon>Kitasatosporales</taxon>
        <taxon>Streptomycetaceae</taxon>
        <taxon>Streptomyces</taxon>
    </lineage>
</organism>
<dbReference type="InterPro" id="IPR002711">
    <property type="entry name" value="HNH"/>
</dbReference>
<dbReference type="GO" id="GO:0004519">
    <property type="term" value="F:endonuclease activity"/>
    <property type="evidence" value="ECO:0007669"/>
    <property type="project" value="UniProtKB-KW"/>
</dbReference>
<evidence type="ECO:0000259" key="1">
    <source>
        <dbReference type="Pfam" id="PF01844"/>
    </source>
</evidence>
<dbReference type="GO" id="GO:0008270">
    <property type="term" value="F:zinc ion binding"/>
    <property type="evidence" value="ECO:0007669"/>
    <property type="project" value="InterPro"/>
</dbReference>
<keyword evidence="3" id="KW-0540">Nuclease</keyword>
<dbReference type="AlphaFoldDB" id="A0A7T7L2B1"/>
<gene>
    <name evidence="3" type="ORF">JEQ17_40845</name>
</gene>
<dbReference type="EMBL" id="CP066831">
    <property type="protein sequence ID" value="QQM45127.1"/>
    <property type="molecule type" value="Genomic_DNA"/>
</dbReference>
<feature type="domain" description="HNH" evidence="1">
    <location>
        <begin position="41"/>
        <end position="96"/>
    </location>
</feature>
<proteinExistence type="predicted"/>
<dbReference type="RefSeq" id="WP_200399936.1">
    <property type="nucleotide sequence ID" value="NZ_CP066831.1"/>
</dbReference>
<feature type="domain" description="Phage FDXHR zinc binding" evidence="2">
    <location>
        <begin position="171"/>
        <end position="216"/>
    </location>
</feature>
<evidence type="ECO:0000313" key="4">
    <source>
        <dbReference type="Proteomes" id="UP000595636"/>
    </source>
</evidence>
<evidence type="ECO:0000313" key="3">
    <source>
        <dbReference type="EMBL" id="QQM45127.1"/>
    </source>
</evidence>
<name>A0A7T7L2B1_9ACTN</name>
<protein>
    <submittedName>
        <fullName evidence="3">HNH endonuclease</fullName>
    </submittedName>
</protein>
<sequence length="240" mass="26818">MDDHLAWQVRVYGRGAGGGVRRRAPQVATRERIRAAQLGRCLYCELPIGTRVKRSGKAEALTAQWDHFVPYSYLAQNPEANWVLACQICNRIKNDRIFRTVEEAREVILKARISKGYEPIAETVAKLKPRKARRPKAVAKSSRKPKVRPAVRRVPAPRTPVARMVPKGAVSHGCGAWWTGYRRAHCPGCCQTFATERVAQLHRVGDGGERHCLPPEVAGLVPVAHPWGTCWEKPKRSVPA</sequence>
<dbReference type="Proteomes" id="UP000595636">
    <property type="component" value="Chromosome"/>
</dbReference>
<reference evidence="3 4" key="1">
    <citation type="submission" date="2020-12" db="EMBL/GenBank/DDBJ databases">
        <title>A novel species.</title>
        <authorList>
            <person name="Li K."/>
        </authorList>
    </citation>
    <scope>NUCLEOTIDE SEQUENCE [LARGE SCALE GENOMIC DNA]</scope>
    <source>
        <strain evidence="3 4">ZYC-3</strain>
    </source>
</reference>
<accession>A0A7T7L2B1</accession>
<dbReference type="Gene3D" id="1.10.30.50">
    <property type="match status" value="1"/>
</dbReference>
<evidence type="ECO:0000259" key="2">
    <source>
        <dbReference type="Pfam" id="PF24071"/>
    </source>
</evidence>
<dbReference type="Pfam" id="PF24071">
    <property type="entry name" value="Phage_zn_bind_3"/>
    <property type="match status" value="1"/>
</dbReference>
<dbReference type="GO" id="GO:0003676">
    <property type="term" value="F:nucleic acid binding"/>
    <property type="evidence" value="ECO:0007669"/>
    <property type="project" value="InterPro"/>
</dbReference>
<dbReference type="KEGG" id="slf:JEQ17_40845"/>
<keyword evidence="3" id="KW-0378">Hydrolase</keyword>
<keyword evidence="4" id="KW-1185">Reference proteome</keyword>
<dbReference type="Pfam" id="PF01844">
    <property type="entry name" value="HNH"/>
    <property type="match status" value="1"/>
</dbReference>
<dbReference type="InterPro" id="IPR058158">
    <property type="entry name" value="Phage_zn-bd_3"/>
</dbReference>
<keyword evidence="3" id="KW-0255">Endonuclease</keyword>